<keyword evidence="3" id="KW-0808">Transferase</keyword>
<dbReference type="EMBL" id="UPPP01000057">
    <property type="protein sequence ID" value="VBB05667.1"/>
    <property type="molecule type" value="Genomic_DNA"/>
</dbReference>
<keyword evidence="1 2" id="KW-0819">tRNA processing</keyword>
<dbReference type="GO" id="GO:0000049">
    <property type="term" value="F:tRNA binding"/>
    <property type="evidence" value="ECO:0007669"/>
    <property type="project" value="UniProtKB-KW"/>
</dbReference>
<sequence>MQAVGIIAEYNPFHNGHQWQVAKAKELSRCPYAIAVMSGHFVQRGEPAIIDKWQRAAMAVSAGVDLVIELPVVFAVRSAQYFAAGGIRLLHSLGIVSHVCFGAEYADLSALTKVAGVMQQEQTLQDLRYNLKTGQSYAAALGKALQKHAGINIDFVASPNNILAFEYLRAIKQFAPTLVPVPVQRQYAPYHANRLTTPFASATAIRQTVLTYKEEKDLMALLTGVMPPSSVHILLDKLQQGCGPVTFDRFSAILLHTIRTMPLDQLQQLPDVAEGLHYKIKEAALRATSVSELTGLIKSRRYSFSRIQRILMHALLGTTQAQLISCDQTGPLYIRVLAFNRNGRNLLKHITSKAVLPVIIKTTGFLNSKQRNSTLDLSPLQSMLALDTLASDSYVFGFPNPDWHTGGWDFLHSPVYIPSTPIST</sequence>
<keyword evidence="4" id="KW-1185">Reference proteome</keyword>
<comment type="catalytic activity">
    <reaction evidence="2">
        <text>cytidine(34) in elongator tRNA(Met) + acetate + ATP = N(4)-acetylcytidine(34) in elongator tRNA(Met) + AMP + diphosphate</text>
        <dbReference type="Rhea" id="RHEA:58144"/>
        <dbReference type="Rhea" id="RHEA-COMP:10693"/>
        <dbReference type="Rhea" id="RHEA-COMP:10694"/>
        <dbReference type="ChEBI" id="CHEBI:30089"/>
        <dbReference type="ChEBI" id="CHEBI:30616"/>
        <dbReference type="ChEBI" id="CHEBI:33019"/>
        <dbReference type="ChEBI" id="CHEBI:74900"/>
        <dbReference type="ChEBI" id="CHEBI:82748"/>
        <dbReference type="ChEBI" id="CHEBI:456215"/>
    </reaction>
</comment>
<evidence type="ECO:0000313" key="3">
    <source>
        <dbReference type="EMBL" id="VBB05667.1"/>
    </source>
</evidence>
<reference evidence="3 4" key="1">
    <citation type="submission" date="2018-06" db="EMBL/GenBank/DDBJ databases">
        <authorList>
            <person name="Strepis N."/>
        </authorList>
    </citation>
    <scope>NUCLEOTIDE SEQUENCE [LARGE SCALE GENOMIC DNA]</scope>
    <source>
        <strain evidence="3">LUCI</strain>
    </source>
</reference>
<gene>
    <name evidence="2" type="primary">tmcAL</name>
    <name evidence="3" type="ORF">LUCI_0877</name>
</gene>
<dbReference type="GO" id="GO:0005737">
    <property type="term" value="C:cytoplasm"/>
    <property type="evidence" value="ECO:0007669"/>
    <property type="project" value="UniProtKB-SubCell"/>
</dbReference>
<dbReference type="Gene3D" id="3.40.50.620">
    <property type="entry name" value="HUPs"/>
    <property type="match status" value="1"/>
</dbReference>
<dbReference type="InterPro" id="IPR014729">
    <property type="entry name" value="Rossmann-like_a/b/a_fold"/>
</dbReference>
<organism evidence="3 4">
    <name type="scientific">Lucifera butyrica</name>
    <dbReference type="NCBI Taxonomy" id="1351585"/>
    <lineage>
        <taxon>Bacteria</taxon>
        <taxon>Bacillati</taxon>
        <taxon>Bacillota</taxon>
        <taxon>Negativicutes</taxon>
        <taxon>Veillonellales</taxon>
        <taxon>Veillonellaceae</taxon>
        <taxon>Lucifera</taxon>
    </lineage>
</organism>
<dbReference type="Proteomes" id="UP000277811">
    <property type="component" value="Unassembled WGS sequence"/>
</dbReference>
<dbReference type="GO" id="GO:0016879">
    <property type="term" value="F:ligase activity, forming carbon-nitrogen bonds"/>
    <property type="evidence" value="ECO:0007669"/>
    <property type="project" value="UniProtKB-UniRule"/>
</dbReference>
<keyword evidence="2" id="KW-0436">Ligase</keyword>
<comment type="function">
    <text evidence="2">Catalyzes the formation of N(4)-acetylcytidine (ac(4)C) at the wobble position of elongator tRNA(Met), using acetate and ATP as substrates. First activates an acetate ion to form acetyladenylate (Ac-AMP) and then transfers the acetyl group to tRNA to form ac(4)C34.</text>
</comment>
<dbReference type="AlphaFoldDB" id="A0A498R4B0"/>
<keyword evidence="2" id="KW-0547">Nucleotide-binding</keyword>
<keyword evidence="2" id="KW-0820">tRNA-binding</keyword>
<comment type="subcellular location">
    <subcellularLocation>
        <location evidence="2">Cytoplasm</location>
    </subcellularLocation>
</comment>
<dbReference type="HAMAP" id="MF_01539">
    <property type="entry name" value="TmcAL"/>
    <property type="match status" value="1"/>
</dbReference>
<protein>
    <recommendedName>
        <fullName evidence="2">tRNA(Met) cytidine acetate ligase</fullName>
        <ecNumber evidence="2">6.3.4.-</ecNumber>
    </recommendedName>
</protein>
<evidence type="ECO:0000256" key="1">
    <source>
        <dbReference type="ARBA" id="ARBA00022694"/>
    </source>
</evidence>
<dbReference type="OrthoDB" id="9769796at2"/>
<comment type="similarity">
    <text evidence="2">Belongs to the TmcAL family.</text>
</comment>
<dbReference type="EC" id="6.3.4.-" evidence="2"/>
<dbReference type="PANTHER" id="PTHR37825">
    <property type="entry name" value="TRNA(MET) CYTIDINE ACETATE LIGASE"/>
    <property type="match status" value="1"/>
</dbReference>
<name>A0A498R4B0_9FIRM</name>
<dbReference type="Pfam" id="PF05636">
    <property type="entry name" value="HIGH_NTase1"/>
    <property type="match status" value="1"/>
</dbReference>
<dbReference type="PANTHER" id="PTHR37825:SF1">
    <property type="entry name" value="TRNA(MET) CYTIDINE ACETATE LIGASE"/>
    <property type="match status" value="1"/>
</dbReference>
<feature type="binding site" evidence="2">
    <location>
        <begin position="7"/>
        <end position="20"/>
    </location>
    <ligand>
        <name>ATP</name>
        <dbReference type="ChEBI" id="CHEBI:30616"/>
    </ligand>
</feature>
<dbReference type="GO" id="GO:0005524">
    <property type="term" value="F:ATP binding"/>
    <property type="evidence" value="ECO:0007669"/>
    <property type="project" value="UniProtKB-KW"/>
</dbReference>
<keyword evidence="2" id="KW-0694">RNA-binding</keyword>
<keyword evidence="2" id="KW-0963">Cytoplasm</keyword>
<evidence type="ECO:0000256" key="2">
    <source>
        <dbReference type="HAMAP-Rule" id="MF_01539"/>
    </source>
</evidence>
<proteinExistence type="inferred from homology"/>
<feature type="binding site" evidence="2">
    <location>
        <position position="160"/>
    </location>
    <ligand>
        <name>ATP</name>
        <dbReference type="ChEBI" id="CHEBI:30616"/>
    </ligand>
</feature>
<accession>A0A498R4B0</accession>
<dbReference type="RefSeq" id="WP_122626642.1">
    <property type="nucleotide sequence ID" value="NZ_UPPP01000057.1"/>
</dbReference>
<feature type="binding site" evidence="2">
    <location>
        <position position="102"/>
    </location>
    <ligand>
        <name>ATP</name>
        <dbReference type="ChEBI" id="CHEBI:30616"/>
    </ligand>
</feature>
<feature type="binding site" evidence="2">
    <location>
        <position position="185"/>
    </location>
    <ligand>
        <name>ATP</name>
        <dbReference type="ChEBI" id="CHEBI:30616"/>
    </ligand>
</feature>
<dbReference type="SUPFAM" id="SSF52374">
    <property type="entry name" value="Nucleotidylyl transferase"/>
    <property type="match status" value="1"/>
</dbReference>
<comment type="caution">
    <text evidence="2">Lacks conserved residue(s) required for the propagation of feature annotation.</text>
</comment>
<keyword evidence="2" id="KW-0067">ATP-binding</keyword>
<dbReference type="GO" id="GO:0006400">
    <property type="term" value="P:tRNA modification"/>
    <property type="evidence" value="ECO:0007669"/>
    <property type="project" value="UniProtKB-UniRule"/>
</dbReference>
<dbReference type="InterPro" id="IPR008513">
    <property type="entry name" value="tRNA(Met)_cyd_acetate_ligase"/>
</dbReference>
<dbReference type="NCBIfam" id="NF010191">
    <property type="entry name" value="PRK13670.1"/>
    <property type="match status" value="1"/>
</dbReference>
<dbReference type="GO" id="GO:0016740">
    <property type="term" value="F:transferase activity"/>
    <property type="evidence" value="ECO:0007669"/>
    <property type="project" value="UniProtKB-KW"/>
</dbReference>
<evidence type="ECO:0000313" key="4">
    <source>
        <dbReference type="Proteomes" id="UP000277811"/>
    </source>
</evidence>